<dbReference type="Proteomes" id="UP000477911">
    <property type="component" value="Unassembled WGS sequence"/>
</dbReference>
<feature type="transmembrane region" description="Helical" evidence="2">
    <location>
        <begin position="88"/>
        <end position="111"/>
    </location>
</feature>
<evidence type="ECO:0000313" key="5">
    <source>
        <dbReference type="Proteomes" id="UP000477911"/>
    </source>
</evidence>
<dbReference type="GO" id="GO:0006355">
    <property type="term" value="P:regulation of DNA-templated transcription"/>
    <property type="evidence" value="ECO:0007669"/>
    <property type="project" value="InterPro"/>
</dbReference>
<dbReference type="Pfam" id="PF12860">
    <property type="entry name" value="PAS_7"/>
    <property type="match status" value="1"/>
</dbReference>
<keyword evidence="5" id="KW-1185">Reference proteome</keyword>
<dbReference type="EMBL" id="WUMU01000002">
    <property type="protein sequence ID" value="MXN16765.1"/>
    <property type="molecule type" value="Genomic_DNA"/>
</dbReference>
<dbReference type="Gene3D" id="3.30.450.20">
    <property type="entry name" value="PAS domain"/>
    <property type="match status" value="2"/>
</dbReference>
<reference evidence="4 5" key="1">
    <citation type="submission" date="2019-12" db="EMBL/GenBank/DDBJ databases">
        <authorList>
            <person name="Li M."/>
        </authorList>
    </citation>
    <scope>NUCLEOTIDE SEQUENCE [LARGE SCALE GENOMIC DNA]</scope>
    <source>
        <strain evidence="4 5">GBMRC 2024</strain>
    </source>
</reference>
<dbReference type="InterPro" id="IPR013767">
    <property type="entry name" value="PAS_fold"/>
</dbReference>
<evidence type="ECO:0000256" key="2">
    <source>
        <dbReference type="SAM" id="Phobius"/>
    </source>
</evidence>
<dbReference type="SUPFAM" id="SSF55785">
    <property type="entry name" value="PYP-like sensor domain (PAS domain)"/>
    <property type="match status" value="2"/>
</dbReference>
<dbReference type="PROSITE" id="PS50112">
    <property type="entry name" value="PAS"/>
    <property type="match status" value="1"/>
</dbReference>
<evidence type="ECO:0000313" key="4">
    <source>
        <dbReference type="EMBL" id="MXN16765.1"/>
    </source>
</evidence>
<proteinExistence type="predicted"/>
<dbReference type="InterPro" id="IPR035965">
    <property type="entry name" value="PAS-like_dom_sf"/>
</dbReference>
<accession>A0A6L7FYE2</accession>
<dbReference type="AlphaFoldDB" id="A0A6L7FYE2"/>
<feature type="domain" description="PAS" evidence="3">
    <location>
        <begin position="477"/>
        <end position="518"/>
    </location>
</feature>
<gene>
    <name evidence="4" type="ORF">GR170_02870</name>
</gene>
<name>A0A6L7FYE2_9RHOB</name>
<keyword evidence="2" id="KW-0472">Membrane</keyword>
<feature type="region of interest" description="Disordered" evidence="1">
    <location>
        <begin position="1"/>
        <end position="33"/>
    </location>
</feature>
<evidence type="ECO:0000256" key="1">
    <source>
        <dbReference type="SAM" id="MobiDB-lite"/>
    </source>
</evidence>
<dbReference type="InterPro" id="IPR000014">
    <property type="entry name" value="PAS"/>
</dbReference>
<keyword evidence="2" id="KW-1133">Transmembrane helix</keyword>
<feature type="region of interest" description="Disordered" evidence="1">
    <location>
        <begin position="591"/>
        <end position="615"/>
    </location>
</feature>
<evidence type="ECO:0000259" key="3">
    <source>
        <dbReference type="PROSITE" id="PS50112"/>
    </source>
</evidence>
<dbReference type="Pfam" id="PF00989">
    <property type="entry name" value="PAS"/>
    <property type="match status" value="1"/>
</dbReference>
<dbReference type="SMART" id="SM00091">
    <property type="entry name" value="PAS"/>
    <property type="match status" value="3"/>
</dbReference>
<organism evidence="4 5">
    <name type="scientific">Pseudooceanicola albus</name>
    <dbReference type="NCBI Taxonomy" id="2692189"/>
    <lineage>
        <taxon>Bacteria</taxon>
        <taxon>Pseudomonadati</taxon>
        <taxon>Pseudomonadota</taxon>
        <taxon>Alphaproteobacteria</taxon>
        <taxon>Rhodobacterales</taxon>
        <taxon>Paracoccaceae</taxon>
        <taxon>Pseudooceanicola</taxon>
    </lineage>
</organism>
<dbReference type="CDD" id="cd00130">
    <property type="entry name" value="PAS"/>
    <property type="match status" value="1"/>
</dbReference>
<sequence>MTRATAAPWSRSPGRAARSMRKPGKMPFPGKRTARSPIEGSILTIHPVPVARTGCFINQYFTFGSECCLHFGRRERVFFMTGSDMTGITPSALLLAIVFGLLMAGACLVILGGVGRRTLSREEEPGDLPEAPTASVFIFDEQHLVSLPRDWQALLDSEPQDTSDWTRLRGLLAPRFPGLPEQPEVPGGKSFARLDARPAGDRAVLRLRQSGRNLRLTLCEASPATVVDRHLSVLRTRQLDSLDTVLEDLPIPSWSVDGQGAIVRRNAAYRALESRISGAEELTAPLVRGAEEGGDRPEFTYRVMLDPRGRMPERWLDVSARRNGDGWDCAAQDVTALVKAEVAQRNFVQTLTKTFAQLSTGLAIFDRDRQLILFNPALVDLTALSPEFLTGRPALSQFFDHLRDRQIMPEPKNYASWREQINALVSAAADGRYQETWSLPNGATYRVTGRPHPNGAIAFLFEDITDEIAITRRFRQQLSLSQSVLDAMTDSIVIFDAQGMMSYCNAAYRRMFGLTPEDDLSDISVRDAHDTWSRRAAGAQGLDELMSRVLGRSGRETWHGTARLKDAGEVSCSALPLVSGACMVTFGRGPQALPAPLAERPEQPATDPSEAQAAQ</sequence>
<comment type="caution">
    <text evidence="4">The sequence shown here is derived from an EMBL/GenBank/DDBJ whole genome shotgun (WGS) entry which is preliminary data.</text>
</comment>
<keyword evidence="2" id="KW-0812">Transmembrane</keyword>
<protein>
    <submittedName>
        <fullName evidence="4">PAS domain-containing protein</fullName>
    </submittedName>
</protein>